<comment type="subcellular location">
    <subcellularLocation>
        <location evidence="1">Membrane</location>
        <topology evidence="1">Multi-pass membrane protein</topology>
    </subcellularLocation>
</comment>
<evidence type="ECO:0000313" key="9">
    <source>
        <dbReference type="EMBL" id="GIP54115.1"/>
    </source>
</evidence>
<name>A0ABQ4MFD3_9BACL</name>
<evidence type="ECO:0000256" key="1">
    <source>
        <dbReference type="ARBA" id="ARBA00004141"/>
    </source>
</evidence>
<keyword evidence="2" id="KW-0328">Glycosyltransferase</keyword>
<keyword evidence="5 7" id="KW-1133">Transmembrane helix</keyword>
<dbReference type="Pfam" id="PF00535">
    <property type="entry name" value="Glycos_transf_2"/>
    <property type="match status" value="1"/>
</dbReference>
<keyword evidence="3" id="KW-0808">Transferase</keyword>
<keyword evidence="4 7" id="KW-0812">Transmembrane</keyword>
<feature type="domain" description="Glycosyltransferase 2-like" evidence="8">
    <location>
        <begin position="6"/>
        <end position="167"/>
    </location>
</feature>
<evidence type="ECO:0000256" key="3">
    <source>
        <dbReference type="ARBA" id="ARBA00022679"/>
    </source>
</evidence>
<organism evidence="9 10">
    <name type="scientific">Paenibacillus vini</name>
    <dbReference type="NCBI Taxonomy" id="1476024"/>
    <lineage>
        <taxon>Bacteria</taxon>
        <taxon>Bacillati</taxon>
        <taxon>Bacillota</taxon>
        <taxon>Bacilli</taxon>
        <taxon>Bacillales</taxon>
        <taxon>Paenibacillaceae</taxon>
        <taxon>Paenibacillus</taxon>
    </lineage>
</organism>
<reference evidence="9 10" key="1">
    <citation type="submission" date="2021-03" db="EMBL/GenBank/DDBJ databases">
        <title>Antimicrobial resistance genes in bacteria isolated from Japanese honey, and their potential for conferring macrolide and lincosamide resistance in the American foulbrood pathogen Paenibacillus larvae.</title>
        <authorList>
            <person name="Okamoto M."/>
            <person name="Kumagai M."/>
            <person name="Kanamori H."/>
            <person name="Takamatsu D."/>
        </authorList>
    </citation>
    <scope>NUCLEOTIDE SEQUENCE [LARGE SCALE GENOMIC DNA]</scope>
    <source>
        <strain evidence="9 10">J42TS3</strain>
    </source>
</reference>
<evidence type="ECO:0000256" key="4">
    <source>
        <dbReference type="ARBA" id="ARBA00022692"/>
    </source>
</evidence>
<dbReference type="EMBL" id="BOSL01000010">
    <property type="protein sequence ID" value="GIP54115.1"/>
    <property type="molecule type" value="Genomic_DNA"/>
</dbReference>
<dbReference type="CDD" id="cd04187">
    <property type="entry name" value="DPM1_like_bac"/>
    <property type="match status" value="1"/>
</dbReference>
<keyword evidence="10" id="KW-1185">Reference proteome</keyword>
<accession>A0ABQ4MFD3</accession>
<dbReference type="SUPFAM" id="SSF53448">
    <property type="entry name" value="Nucleotide-diphospho-sugar transferases"/>
    <property type="match status" value="1"/>
</dbReference>
<evidence type="ECO:0000259" key="8">
    <source>
        <dbReference type="Pfam" id="PF00535"/>
    </source>
</evidence>
<dbReference type="InterPro" id="IPR029044">
    <property type="entry name" value="Nucleotide-diphossugar_trans"/>
</dbReference>
<feature type="transmembrane region" description="Helical" evidence="7">
    <location>
        <begin position="263"/>
        <end position="288"/>
    </location>
</feature>
<sequence>MPIGCSVIVPMFNEEEVIEHTYNRLKRVMDCSEEDYELIFVNDGSVDRTAEIVEAICRRDPKVRLIQFSRNFGHQIAISAGMDYAAGQSIVIIDADLQDPPEVILEMLDKWREGYEVVYGKRMKRKGETVFKKVTAKMFYRLLGKMTQVDIPLDTGDFRLIDRKVCDVLKGLKEKNRFVRGLVGWAGFRQTRVEYVREERFAGVTKYPLRKMLRFAADGITSFSHKPLKIASYVGFVLSFSSFVYLFVVLLQKWLELGMVPGWASIVAINLFFNGIVLMLLGVMGEYIGRIYDETKDRPLYIVREKVGFEYDDNHVSGRQSPYLEERLREQVEEYAG</sequence>
<evidence type="ECO:0000256" key="2">
    <source>
        <dbReference type="ARBA" id="ARBA00022676"/>
    </source>
</evidence>
<dbReference type="InterPro" id="IPR001173">
    <property type="entry name" value="Glyco_trans_2-like"/>
</dbReference>
<dbReference type="RefSeq" id="WP_213655499.1">
    <property type="nucleotide sequence ID" value="NZ_BOSL01000010.1"/>
</dbReference>
<comment type="caution">
    <text evidence="9">The sequence shown here is derived from an EMBL/GenBank/DDBJ whole genome shotgun (WGS) entry which is preliminary data.</text>
</comment>
<evidence type="ECO:0000256" key="6">
    <source>
        <dbReference type="ARBA" id="ARBA00023136"/>
    </source>
</evidence>
<dbReference type="Proteomes" id="UP000679992">
    <property type="component" value="Unassembled WGS sequence"/>
</dbReference>
<evidence type="ECO:0000256" key="5">
    <source>
        <dbReference type="ARBA" id="ARBA00022989"/>
    </source>
</evidence>
<dbReference type="InterPro" id="IPR050256">
    <property type="entry name" value="Glycosyltransferase_2"/>
</dbReference>
<protein>
    <submittedName>
        <fullName evidence="9">Glycosyltransferase YkcC</fullName>
    </submittedName>
</protein>
<dbReference type="PANTHER" id="PTHR48090:SF1">
    <property type="entry name" value="PROPHAGE BACTOPRENOL GLUCOSYL TRANSFERASE HOMOLOG"/>
    <property type="match status" value="1"/>
</dbReference>
<feature type="transmembrane region" description="Helical" evidence="7">
    <location>
        <begin position="230"/>
        <end position="251"/>
    </location>
</feature>
<gene>
    <name evidence="9" type="primary">ykcC</name>
    <name evidence="9" type="ORF">J42TS3_31500</name>
</gene>
<evidence type="ECO:0000256" key="7">
    <source>
        <dbReference type="SAM" id="Phobius"/>
    </source>
</evidence>
<keyword evidence="6 7" id="KW-0472">Membrane</keyword>
<dbReference type="Gene3D" id="3.90.550.10">
    <property type="entry name" value="Spore Coat Polysaccharide Biosynthesis Protein SpsA, Chain A"/>
    <property type="match status" value="1"/>
</dbReference>
<dbReference type="PANTHER" id="PTHR48090">
    <property type="entry name" value="UNDECAPRENYL-PHOSPHATE 4-DEOXY-4-FORMAMIDO-L-ARABINOSE TRANSFERASE-RELATED"/>
    <property type="match status" value="1"/>
</dbReference>
<evidence type="ECO:0000313" key="10">
    <source>
        <dbReference type="Proteomes" id="UP000679992"/>
    </source>
</evidence>
<proteinExistence type="predicted"/>